<name>A0ABN1IQN2_9CLOT</name>
<dbReference type="EMBL" id="BAAACF010000001">
    <property type="protein sequence ID" value="GAA0718992.1"/>
    <property type="molecule type" value="Genomic_DNA"/>
</dbReference>
<sequence length="142" mass="16545">MCINWIESNTLAEEKTFLWSYDGQKIVVLKEFKSGKEYKYVFSNSEINKILSYIEKSGKVSLANSVSKLQDGTEKEGIGKYIYDNINKDSGVAQTASQLVAIFYNANVLYYNNKKKGMEFWINNINWQERILNFMHERKSIK</sequence>
<evidence type="ECO:0000313" key="1">
    <source>
        <dbReference type="EMBL" id="GAA0718992.1"/>
    </source>
</evidence>
<accession>A0ABN1IQN2</accession>
<comment type="caution">
    <text evidence="1">The sequence shown here is derived from an EMBL/GenBank/DDBJ whole genome shotgun (WGS) entry which is preliminary data.</text>
</comment>
<gene>
    <name evidence="1" type="ORF">GCM10008905_06440</name>
</gene>
<protein>
    <submittedName>
        <fullName evidence="1">Uncharacterized protein</fullName>
    </submittedName>
</protein>
<proteinExistence type="predicted"/>
<evidence type="ECO:0000313" key="2">
    <source>
        <dbReference type="Proteomes" id="UP001500339"/>
    </source>
</evidence>
<reference evidence="1 2" key="1">
    <citation type="journal article" date="2019" name="Int. J. Syst. Evol. Microbiol.">
        <title>The Global Catalogue of Microorganisms (GCM) 10K type strain sequencing project: providing services to taxonomists for standard genome sequencing and annotation.</title>
        <authorList>
            <consortium name="The Broad Institute Genomics Platform"/>
            <consortium name="The Broad Institute Genome Sequencing Center for Infectious Disease"/>
            <person name="Wu L."/>
            <person name="Ma J."/>
        </authorList>
    </citation>
    <scope>NUCLEOTIDE SEQUENCE [LARGE SCALE GENOMIC DNA]</scope>
    <source>
        <strain evidence="1 2">JCM 1405</strain>
    </source>
</reference>
<dbReference type="Proteomes" id="UP001500339">
    <property type="component" value="Unassembled WGS sequence"/>
</dbReference>
<organism evidence="1 2">
    <name type="scientific">Clostridium malenominatum</name>
    <dbReference type="NCBI Taxonomy" id="1539"/>
    <lineage>
        <taxon>Bacteria</taxon>
        <taxon>Bacillati</taxon>
        <taxon>Bacillota</taxon>
        <taxon>Clostridia</taxon>
        <taxon>Eubacteriales</taxon>
        <taxon>Clostridiaceae</taxon>
        <taxon>Clostridium</taxon>
    </lineage>
</organism>
<keyword evidence="2" id="KW-1185">Reference proteome</keyword>